<dbReference type="GO" id="GO:0005524">
    <property type="term" value="F:ATP binding"/>
    <property type="evidence" value="ECO:0007669"/>
    <property type="project" value="UniProtKB-KW"/>
</dbReference>
<name>A0A7S4MM98_9EUKA</name>
<proteinExistence type="predicted"/>
<protein>
    <recommendedName>
        <fullName evidence="7">Protein kinase domain-containing protein</fullName>
    </recommendedName>
</protein>
<feature type="region of interest" description="Disordered" evidence="6">
    <location>
        <begin position="271"/>
        <end position="308"/>
    </location>
</feature>
<evidence type="ECO:0000256" key="3">
    <source>
        <dbReference type="ARBA" id="ARBA00022741"/>
    </source>
</evidence>
<dbReference type="GO" id="GO:0005634">
    <property type="term" value="C:nucleus"/>
    <property type="evidence" value="ECO:0007669"/>
    <property type="project" value="TreeGrafter"/>
</dbReference>
<feature type="compositionally biased region" description="Low complexity" evidence="6">
    <location>
        <begin position="299"/>
        <end position="308"/>
    </location>
</feature>
<dbReference type="InterPro" id="IPR011009">
    <property type="entry name" value="Kinase-like_dom_sf"/>
</dbReference>
<feature type="domain" description="Protein kinase" evidence="7">
    <location>
        <begin position="9"/>
        <end position="265"/>
    </location>
</feature>
<reference evidence="8" key="1">
    <citation type="submission" date="2021-01" db="EMBL/GenBank/DDBJ databases">
        <authorList>
            <person name="Corre E."/>
            <person name="Pelletier E."/>
            <person name="Niang G."/>
            <person name="Scheremetjew M."/>
            <person name="Finn R."/>
            <person name="Kale V."/>
            <person name="Holt S."/>
            <person name="Cochrane G."/>
            <person name="Meng A."/>
            <person name="Brown T."/>
            <person name="Cohen L."/>
        </authorList>
    </citation>
    <scope>NUCLEOTIDE SEQUENCE</scope>
    <source>
        <strain evidence="8">DIVA3 518/3/11/1/6</strain>
    </source>
</reference>
<dbReference type="InterPro" id="IPR000719">
    <property type="entry name" value="Prot_kinase_dom"/>
</dbReference>
<dbReference type="SUPFAM" id="SSF56112">
    <property type="entry name" value="Protein kinase-like (PK-like)"/>
    <property type="match status" value="1"/>
</dbReference>
<accession>A0A7S4MM98</accession>
<feature type="compositionally biased region" description="Basic residues" evidence="6">
    <location>
        <begin position="286"/>
        <end position="298"/>
    </location>
</feature>
<dbReference type="EMBL" id="HBKP01018786">
    <property type="protein sequence ID" value="CAE2231307.1"/>
    <property type="molecule type" value="Transcribed_RNA"/>
</dbReference>
<dbReference type="PROSITE" id="PS50011">
    <property type="entry name" value="PROTEIN_KINASE_DOM"/>
    <property type="match status" value="1"/>
</dbReference>
<dbReference type="Pfam" id="PF00069">
    <property type="entry name" value="Pkinase"/>
    <property type="match status" value="1"/>
</dbReference>
<keyword evidence="4" id="KW-0418">Kinase</keyword>
<dbReference type="Gene3D" id="1.10.510.10">
    <property type="entry name" value="Transferase(Phosphotransferase) domain 1"/>
    <property type="match status" value="1"/>
</dbReference>
<evidence type="ECO:0000256" key="1">
    <source>
        <dbReference type="ARBA" id="ARBA00022527"/>
    </source>
</evidence>
<dbReference type="PANTHER" id="PTHR24345">
    <property type="entry name" value="SERINE/THREONINE-PROTEIN KINASE PLK"/>
    <property type="match status" value="1"/>
</dbReference>
<keyword evidence="2" id="KW-0808">Transferase</keyword>
<evidence type="ECO:0000256" key="4">
    <source>
        <dbReference type="ARBA" id="ARBA00022777"/>
    </source>
</evidence>
<keyword evidence="1" id="KW-0723">Serine/threonine-protein kinase</keyword>
<evidence type="ECO:0000256" key="5">
    <source>
        <dbReference type="ARBA" id="ARBA00022840"/>
    </source>
</evidence>
<evidence type="ECO:0000259" key="7">
    <source>
        <dbReference type="PROSITE" id="PS50011"/>
    </source>
</evidence>
<sequence length="308" mass="34958">MALSLPQLVVPGYDILSHIDGRVWKAKEDEEDEEEYAAIKILDHSDKREKARFDAELDIWEQCQHKHIIPVIQIYEFSLNAAIIMELASTDLSAIINSHPKGVTHSFARTVFYQLCITIKFLAQQHNIAHLNLSPQHVLLQYRGQTPTTRLTSFGSAIKFQPDVKIRTTLVGSDFYRAPEIENKKAFDPHLADVWSLGVLLHVLFTGTWPFFGFDYNEAHQNAKQGKVQLSPQLPDVQRGLVEKILQVHPPSRLSIDEILNDPWVNLEANMPTRSKSEGCAEKPPGKKSKSLRKRLMKKLSSSSVLPH</sequence>
<keyword evidence="5" id="KW-0067">ATP-binding</keyword>
<evidence type="ECO:0000256" key="6">
    <source>
        <dbReference type="SAM" id="MobiDB-lite"/>
    </source>
</evidence>
<keyword evidence="3" id="KW-0547">Nucleotide-binding</keyword>
<dbReference type="PANTHER" id="PTHR24345:SF0">
    <property type="entry name" value="CELL CYCLE SERINE_THREONINE-PROTEIN KINASE CDC5_MSD2"/>
    <property type="match status" value="1"/>
</dbReference>
<evidence type="ECO:0000256" key="2">
    <source>
        <dbReference type="ARBA" id="ARBA00022679"/>
    </source>
</evidence>
<dbReference type="AlphaFoldDB" id="A0A7S4MM98"/>
<dbReference type="GO" id="GO:0004674">
    <property type="term" value="F:protein serine/threonine kinase activity"/>
    <property type="evidence" value="ECO:0007669"/>
    <property type="project" value="UniProtKB-KW"/>
</dbReference>
<feature type="compositionally biased region" description="Basic and acidic residues" evidence="6">
    <location>
        <begin position="275"/>
        <end position="285"/>
    </location>
</feature>
<gene>
    <name evidence="8" type="ORF">VSP0166_LOCUS13318</name>
</gene>
<evidence type="ECO:0000313" key="8">
    <source>
        <dbReference type="EMBL" id="CAE2231307.1"/>
    </source>
</evidence>
<organism evidence="8">
    <name type="scientific">Vannella robusta</name>
    <dbReference type="NCBI Taxonomy" id="1487602"/>
    <lineage>
        <taxon>Eukaryota</taxon>
        <taxon>Amoebozoa</taxon>
        <taxon>Discosea</taxon>
        <taxon>Flabellinia</taxon>
        <taxon>Vannellidae</taxon>
        <taxon>Vannella</taxon>
    </lineage>
</organism>